<gene>
    <name evidence="2" type="ORF">SAMN05444370_10257</name>
</gene>
<dbReference type="STRING" id="89524.SAMN05444370_10257"/>
<feature type="chain" id="PRO_5011782480" evidence="1">
    <location>
        <begin position="22"/>
        <end position="139"/>
    </location>
</feature>
<sequence>MLSRRAAILSCAAFAATGARAAELLEVAALHAPEEQFSDLARAHEGRRARFRGYMAPPLRADASFFVLTGVPMSICPFCDTESEWPQDMLAVYADRVIEVAPFYKRIEVTGTLRLGAHTDELTGLVSRVRVENAVYAPV</sequence>
<dbReference type="OrthoDB" id="2583024at2"/>
<dbReference type="EMBL" id="FNQM01000002">
    <property type="protein sequence ID" value="SDZ88968.1"/>
    <property type="molecule type" value="Genomic_DNA"/>
</dbReference>
<protein>
    <submittedName>
        <fullName evidence="2">Uncharacterized protein</fullName>
    </submittedName>
</protein>
<dbReference type="Proteomes" id="UP000198703">
    <property type="component" value="Unassembled WGS sequence"/>
</dbReference>
<evidence type="ECO:0000313" key="3">
    <source>
        <dbReference type="Proteomes" id="UP000198703"/>
    </source>
</evidence>
<accession>A0A1H3WRZ9</accession>
<keyword evidence="1" id="KW-0732">Signal</keyword>
<dbReference type="RefSeq" id="WP_093248298.1">
    <property type="nucleotide sequence ID" value="NZ_FNQM01000002.1"/>
</dbReference>
<keyword evidence="3" id="KW-1185">Reference proteome</keyword>
<organism evidence="2 3">
    <name type="scientific">Rubrimonas cliftonensis</name>
    <dbReference type="NCBI Taxonomy" id="89524"/>
    <lineage>
        <taxon>Bacteria</taxon>
        <taxon>Pseudomonadati</taxon>
        <taxon>Pseudomonadota</taxon>
        <taxon>Alphaproteobacteria</taxon>
        <taxon>Rhodobacterales</taxon>
        <taxon>Paracoccaceae</taxon>
        <taxon>Rubrimonas</taxon>
    </lineage>
</organism>
<proteinExistence type="predicted"/>
<reference evidence="2 3" key="1">
    <citation type="submission" date="2016-10" db="EMBL/GenBank/DDBJ databases">
        <authorList>
            <person name="de Groot N.N."/>
        </authorList>
    </citation>
    <scope>NUCLEOTIDE SEQUENCE [LARGE SCALE GENOMIC DNA]</scope>
    <source>
        <strain evidence="2 3">DSM 15345</strain>
    </source>
</reference>
<evidence type="ECO:0000256" key="1">
    <source>
        <dbReference type="SAM" id="SignalP"/>
    </source>
</evidence>
<evidence type="ECO:0000313" key="2">
    <source>
        <dbReference type="EMBL" id="SDZ88968.1"/>
    </source>
</evidence>
<name>A0A1H3WRZ9_9RHOB</name>
<dbReference type="AlphaFoldDB" id="A0A1H3WRZ9"/>
<feature type="signal peptide" evidence="1">
    <location>
        <begin position="1"/>
        <end position="21"/>
    </location>
</feature>